<evidence type="ECO:0000256" key="1">
    <source>
        <dbReference type="ARBA" id="ARBA00004173"/>
    </source>
</evidence>
<dbReference type="EMBL" id="BT076991">
    <property type="protein sequence ID" value="ACO11415.1"/>
    <property type="molecule type" value="mRNA"/>
</dbReference>
<evidence type="ECO:0000256" key="7">
    <source>
        <dbReference type="ARBA" id="ARBA00040545"/>
    </source>
</evidence>
<evidence type="ECO:0000256" key="3">
    <source>
        <dbReference type="ARBA" id="ARBA00022946"/>
    </source>
</evidence>
<dbReference type="GO" id="GO:0006631">
    <property type="term" value="P:fatty acid metabolic process"/>
    <property type="evidence" value="ECO:0007669"/>
    <property type="project" value="UniProtKB-KW"/>
</dbReference>
<proteinExistence type="evidence at transcript level"/>
<keyword evidence="4" id="KW-0443">Lipid metabolism</keyword>
<protein>
    <recommendedName>
        <fullName evidence="7">Enoyl-CoA hydratase domain-containing protein 3, mitochondrial</fullName>
    </recommendedName>
</protein>
<dbReference type="PANTHER" id="PTHR43602:SF1">
    <property type="entry name" value="ENOYL-COA HYDRATASE DOMAIN-CONTAINING PROTEIN 3, MITOCHONDRIAL"/>
    <property type="match status" value="1"/>
</dbReference>
<sequence>MAFVRSFIPRRFMSSLLVSLSHESQVKTISLNDPKTRNSLSLPLLRDLKAQFQGPQDDVLRVIILQSSDSRVFSGGHDLKELAFGNEKDHKEIFDTCGNLNKAIRRCPIPVIAAVDGLAAAAGCQIVAACDISIATKKSSFSTPGASVGIFCSSPGVPLVRSANLKTSAYMLLTGKPINAAHALASGLLSRLVEDGAELERELEVMCRAIMDKPRGVIALGKKFMYEQAEMASLEKALSASSDVMVNNLGYRDTKEGMNAFLKKRKPQWHHSQE</sequence>
<dbReference type="GO" id="GO:0005739">
    <property type="term" value="C:mitochondrion"/>
    <property type="evidence" value="ECO:0007669"/>
    <property type="project" value="UniProtKB-SubCell"/>
</dbReference>
<keyword evidence="5" id="KW-0496">Mitochondrion</keyword>
<comment type="subcellular location">
    <subcellularLocation>
        <location evidence="1">Mitochondrion</location>
    </subcellularLocation>
</comment>
<organism evidence="8">
    <name type="scientific">Caligus rogercresseyi</name>
    <name type="common">Sea louse</name>
    <dbReference type="NCBI Taxonomy" id="217165"/>
    <lineage>
        <taxon>Eukaryota</taxon>
        <taxon>Metazoa</taxon>
        <taxon>Ecdysozoa</taxon>
        <taxon>Arthropoda</taxon>
        <taxon>Crustacea</taxon>
        <taxon>Multicrustacea</taxon>
        <taxon>Hexanauplia</taxon>
        <taxon>Copepoda</taxon>
        <taxon>Siphonostomatoida</taxon>
        <taxon>Caligidae</taxon>
        <taxon>Caligus</taxon>
    </lineage>
</organism>
<dbReference type="CDD" id="cd06558">
    <property type="entry name" value="crotonase-like"/>
    <property type="match status" value="1"/>
</dbReference>
<dbReference type="InterPro" id="IPR001753">
    <property type="entry name" value="Enoyl-CoA_hydra/iso"/>
</dbReference>
<dbReference type="InterPro" id="IPR029045">
    <property type="entry name" value="ClpP/crotonase-like_dom_sf"/>
</dbReference>
<dbReference type="Gene3D" id="1.10.12.10">
    <property type="entry name" value="Lyase 2-enoyl-coa Hydratase, Chain A, domain 2"/>
    <property type="match status" value="1"/>
</dbReference>
<evidence type="ECO:0000256" key="6">
    <source>
        <dbReference type="ARBA" id="ARBA00037410"/>
    </source>
</evidence>
<keyword evidence="2" id="KW-0276">Fatty acid metabolism</keyword>
<dbReference type="GO" id="GO:0016836">
    <property type="term" value="F:hydro-lyase activity"/>
    <property type="evidence" value="ECO:0007669"/>
    <property type="project" value="TreeGrafter"/>
</dbReference>
<keyword evidence="3" id="KW-0809">Transit peptide</keyword>
<evidence type="ECO:0000256" key="5">
    <source>
        <dbReference type="ARBA" id="ARBA00023128"/>
    </source>
</evidence>
<dbReference type="AlphaFoldDB" id="C1BQW2"/>
<gene>
    <name evidence="8" type="primary">MMCD</name>
</gene>
<dbReference type="InterPro" id="IPR052377">
    <property type="entry name" value="Mitochondrial_ECH-domain"/>
</dbReference>
<dbReference type="PANTHER" id="PTHR43602">
    <property type="match status" value="1"/>
</dbReference>
<evidence type="ECO:0000256" key="4">
    <source>
        <dbReference type="ARBA" id="ARBA00023098"/>
    </source>
</evidence>
<dbReference type="InterPro" id="IPR014748">
    <property type="entry name" value="Enoyl-CoA_hydra_C"/>
</dbReference>
<dbReference type="Gene3D" id="3.90.226.10">
    <property type="entry name" value="2-enoyl-CoA Hydratase, Chain A, domain 1"/>
    <property type="match status" value="1"/>
</dbReference>
<comment type="function">
    <text evidence="6">May play a role in fatty acid biosynthesis and insulin sensitivity.</text>
</comment>
<accession>C1BQW2</accession>
<dbReference type="Pfam" id="PF00378">
    <property type="entry name" value="ECH_1"/>
    <property type="match status" value="1"/>
</dbReference>
<evidence type="ECO:0000256" key="2">
    <source>
        <dbReference type="ARBA" id="ARBA00022832"/>
    </source>
</evidence>
<dbReference type="SUPFAM" id="SSF52096">
    <property type="entry name" value="ClpP/crotonase"/>
    <property type="match status" value="1"/>
</dbReference>
<name>C1BQW2_CALRO</name>
<reference evidence="8" key="1">
    <citation type="submission" date="2009-03" db="EMBL/GenBank/DDBJ databases">
        <title>Caligus rogercresseyi ESTs and full-length cDNAs.</title>
        <authorList>
            <person name="Yasuike M."/>
            <person name="von Schalburg K."/>
            <person name="Cooper G."/>
            <person name="Leong J."/>
            <person name="Jones S.R.M."/>
            <person name="Koop B.F."/>
        </authorList>
    </citation>
    <scope>NUCLEOTIDE SEQUENCE</scope>
    <source>
        <tissue evidence="8">Whole tissue</tissue>
    </source>
</reference>
<evidence type="ECO:0000313" key="8">
    <source>
        <dbReference type="EMBL" id="ACO11415.1"/>
    </source>
</evidence>